<feature type="domain" description="PIN" evidence="1">
    <location>
        <begin position="6"/>
        <end position="49"/>
    </location>
</feature>
<proteinExistence type="predicted"/>
<protein>
    <submittedName>
        <fullName evidence="2">PIN domain-containing protein</fullName>
    </submittedName>
</protein>
<sequence>MPNGKYLLDTNIVIALMAGDKIIRQRLEETEAVYLSTVVFGELCYDAQNSARAESNMGLSTNLSSTPAGRVGCTS</sequence>
<dbReference type="Pfam" id="PF01850">
    <property type="entry name" value="PIN"/>
    <property type="match status" value="1"/>
</dbReference>
<dbReference type="EMBL" id="FOYM01000029">
    <property type="protein sequence ID" value="SFR13991.1"/>
    <property type="molecule type" value="Genomic_DNA"/>
</dbReference>
<dbReference type="OrthoDB" id="9789052at2"/>
<dbReference type="SUPFAM" id="SSF88723">
    <property type="entry name" value="PIN domain-like"/>
    <property type="match status" value="1"/>
</dbReference>
<accession>A0A1I6E8U8</accession>
<evidence type="ECO:0000313" key="2">
    <source>
        <dbReference type="EMBL" id="SFR13991.1"/>
    </source>
</evidence>
<dbReference type="Gene3D" id="3.40.50.1010">
    <property type="entry name" value="5'-nuclease"/>
    <property type="match status" value="1"/>
</dbReference>
<dbReference type="AlphaFoldDB" id="A0A1I6E8U8"/>
<keyword evidence="3" id="KW-1185">Reference proteome</keyword>
<name>A0A1I6E8U8_9FIRM</name>
<organism evidence="2 3">
    <name type="scientific">Desulfoscipio geothermicus DSM 3669</name>
    <dbReference type="NCBI Taxonomy" id="1121426"/>
    <lineage>
        <taxon>Bacteria</taxon>
        <taxon>Bacillati</taxon>
        <taxon>Bacillota</taxon>
        <taxon>Clostridia</taxon>
        <taxon>Eubacteriales</taxon>
        <taxon>Desulfallaceae</taxon>
        <taxon>Desulfoscipio</taxon>
    </lineage>
</organism>
<evidence type="ECO:0000259" key="1">
    <source>
        <dbReference type="Pfam" id="PF01850"/>
    </source>
</evidence>
<gene>
    <name evidence="2" type="ORF">SAMN05660706_12944</name>
</gene>
<dbReference type="STRING" id="39060.SAMN05660706_12944"/>
<dbReference type="Proteomes" id="UP000199584">
    <property type="component" value="Unassembled WGS sequence"/>
</dbReference>
<dbReference type="InterPro" id="IPR029060">
    <property type="entry name" value="PIN-like_dom_sf"/>
</dbReference>
<evidence type="ECO:0000313" key="3">
    <source>
        <dbReference type="Proteomes" id="UP000199584"/>
    </source>
</evidence>
<dbReference type="InterPro" id="IPR002716">
    <property type="entry name" value="PIN_dom"/>
</dbReference>
<reference evidence="3" key="1">
    <citation type="submission" date="2016-10" db="EMBL/GenBank/DDBJ databases">
        <authorList>
            <person name="Varghese N."/>
            <person name="Submissions S."/>
        </authorList>
    </citation>
    <scope>NUCLEOTIDE SEQUENCE [LARGE SCALE GENOMIC DNA]</scope>
    <source>
        <strain evidence="3">DSM 3669</strain>
    </source>
</reference>
<dbReference type="RefSeq" id="WP_092486275.1">
    <property type="nucleotide sequence ID" value="NZ_FOYM01000029.1"/>
</dbReference>